<evidence type="ECO:0000256" key="1">
    <source>
        <dbReference type="SAM" id="SignalP"/>
    </source>
</evidence>
<dbReference type="HOGENOM" id="CLU_762729_0_0_9"/>
<dbReference type="PATRIC" id="fig|679936.5.peg.2328"/>
<accession>G8TU49</accession>
<feature type="signal peptide" evidence="1">
    <location>
        <begin position="1"/>
        <end position="25"/>
    </location>
</feature>
<proteinExistence type="predicted"/>
<evidence type="ECO:0000313" key="3">
    <source>
        <dbReference type="Proteomes" id="UP000005439"/>
    </source>
</evidence>
<dbReference type="EMBL" id="CP003179">
    <property type="protein sequence ID" value="AEW05721.1"/>
    <property type="molecule type" value="Genomic_DNA"/>
</dbReference>
<sequence length="351" mass="36303">MKRAIYATAVILMGSAMLATSGVMASSAATPNPSVEPLSVTASQPILRTGQIVQLWAEAPAPLQPGQSLVIVDTSTGQIIGQTRTGSTVGATYETSSPTTQTFQAEVLGKPVTVQWIDEGIGTNPGYQNAAGDTVTLDAPLTASPGSPITVTANGTGFSHPVYQFWWAPQGGSWVSSGPFSADAQFTFTPPSAGLYDVVAYAREANAPTHETAAQRAQYEAKSDTAVVTVAGSASGSGNTGGGNVPTLASDAFVGLWTNNQVSLGTPIIVTADVNDIPNPVYQFWVKTPSGTWESSGHYQPSNTFTIPTTQPGTWVVMAYARPSNAPSNESVAERALTTAASPLTDIVVHP</sequence>
<reference evidence="2 3" key="2">
    <citation type="journal article" date="2012" name="Stand. Genomic Sci.">
        <title>Complete genome sequence of the moderately thermophilic mineral-sulfide-oxidizing firmicute Sulfobacillus acidophilus type strain (NAL(T)).</title>
        <authorList>
            <person name="Anderson I."/>
            <person name="Chertkov O."/>
            <person name="Chen A."/>
            <person name="Saunders E."/>
            <person name="Lapidus A."/>
            <person name="Nolan M."/>
            <person name="Lucas S."/>
            <person name="Hammon N."/>
            <person name="Deshpande S."/>
            <person name="Cheng J.F."/>
            <person name="Han C."/>
            <person name="Tapia R."/>
            <person name="Goodwin L.A."/>
            <person name="Pitluck S."/>
            <person name="Liolios K."/>
            <person name="Pagani I."/>
            <person name="Ivanova N."/>
            <person name="Mikhailova N."/>
            <person name="Pati A."/>
            <person name="Palaniappan K."/>
            <person name="Land M."/>
            <person name="Pan C."/>
            <person name="Rohde M."/>
            <person name="Pukall R."/>
            <person name="Goker M."/>
            <person name="Detter J.C."/>
            <person name="Woyke T."/>
            <person name="Bristow J."/>
            <person name="Eisen J.A."/>
            <person name="Markowitz V."/>
            <person name="Hugenholtz P."/>
            <person name="Kyrpides N.C."/>
            <person name="Klenk H.P."/>
            <person name="Mavromatis K."/>
        </authorList>
    </citation>
    <scope>NUCLEOTIDE SEQUENCE [LARGE SCALE GENOMIC DNA]</scope>
    <source>
        <strain evidence="3">ATCC 700253 / DSM 10332 / NAL</strain>
    </source>
</reference>
<feature type="chain" id="PRO_5003516865" description="Ig-like domain-containing protein" evidence="1">
    <location>
        <begin position="26"/>
        <end position="351"/>
    </location>
</feature>
<dbReference type="AlphaFoldDB" id="G8TU49"/>
<protein>
    <recommendedName>
        <fullName evidence="4">Ig-like domain-containing protein</fullName>
    </recommendedName>
</protein>
<evidence type="ECO:0000313" key="2">
    <source>
        <dbReference type="EMBL" id="AEW05721.1"/>
    </source>
</evidence>
<dbReference type="STRING" id="679936.Sulac_2248"/>
<name>G8TU49_SULAD</name>
<reference evidence="3" key="1">
    <citation type="submission" date="2011-12" db="EMBL/GenBank/DDBJ databases">
        <title>The complete genome of chromosome of Sulfobacillus acidophilus DSM 10332.</title>
        <authorList>
            <person name="Lucas S."/>
            <person name="Han J."/>
            <person name="Lapidus A."/>
            <person name="Bruce D."/>
            <person name="Goodwin L."/>
            <person name="Pitluck S."/>
            <person name="Peters L."/>
            <person name="Kyrpides N."/>
            <person name="Mavromatis K."/>
            <person name="Ivanova N."/>
            <person name="Mikhailova N."/>
            <person name="Chertkov O."/>
            <person name="Saunders E."/>
            <person name="Detter J.C."/>
            <person name="Tapia R."/>
            <person name="Han C."/>
            <person name="Land M."/>
            <person name="Hauser L."/>
            <person name="Markowitz V."/>
            <person name="Cheng J.-F."/>
            <person name="Hugenholtz P."/>
            <person name="Woyke T."/>
            <person name="Wu D."/>
            <person name="Pukall R."/>
            <person name="Gehrich-Schroeter G."/>
            <person name="Schneider S."/>
            <person name="Klenk H.-P."/>
            <person name="Eisen J.A."/>
        </authorList>
    </citation>
    <scope>NUCLEOTIDE SEQUENCE [LARGE SCALE GENOMIC DNA]</scope>
    <source>
        <strain evidence="3">ATCC 700253 / DSM 10332 / NAL</strain>
    </source>
</reference>
<dbReference type="KEGG" id="sap:Sulac_2248"/>
<dbReference type="Proteomes" id="UP000005439">
    <property type="component" value="Chromosome"/>
</dbReference>
<evidence type="ECO:0008006" key="4">
    <source>
        <dbReference type="Google" id="ProtNLM"/>
    </source>
</evidence>
<keyword evidence="1" id="KW-0732">Signal</keyword>
<organism evidence="2 3">
    <name type="scientific">Sulfobacillus acidophilus (strain ATCC 700253 / DSM 10332 / NAL)</name>
    <dbReference type="NCBI Taxonomy" id="679936"/>
    <lineage>
        <taxon>Bacteria</taxon>
        <taxon>Bacillati</taxon>
        <taxon>Bacillota</taxon>
        <taxon>Clostridia</taxon>
        <taxon>Eubacteriales</taxon>
        <taxon>Clostridiales Family XVII. Incertae Sedis</taxon>
        <taxon>Sulfobacillus</taxon>
    </lineage>
</organism>
<gene>
    <name evidence="2" type="ordered locus">Sulac_2248</name>
</gene>
<keyword evidence="3" id="KW-1185">Reference proteome</keyword>